<dbReference type="Proteomes" id="UP000183843">
    <property type="component" value="Unassembled WGS sequence"/>
</dbReference>
<evidence type="ECO:0000313" key="2">
    <source>
        <dbReference type="Proteomes" id="UP000183843"/>
    </source>
</evidence>
<accession>A0A1I0V732</accession>
<reference evidence="1 2" key="1">
    <citation type="submission" date="2016-10" db="EMBL/GenBank/DDBJ databases">
        <authorList>
            <person name="de Groot N.N."/>
        </authorList>
    </citation>
    <scope>NUCLEOTIDE SEQUENCE [LARGE SCALE GENOMIC DNA]</scope>
    <source>
        <strain evidence="1 2">L14</strain>
    </source>
</reference>
<proteinExistence type="predicted"/>
<evidence type="ECO:0000313" key="1">
    <source>
        <dbReference type="EMBL" id="SFA72149.1"/>
    </source>
</evidence>
<dbReference type="AlphaFoldDB" id="A0A1I0V732"/>
<protein>
    <submittedName>
        <fullName evidence="1">Uncharacterized protein</fullName>
    </submittedName>
</protein>
<gene>
    <name evidence="1" type="ORF">SAMN05216587_101337</name>
</gene>
<organism evidence="1 2">
    <name type="scientific">Selenomonas ruminantium</name>
    <dbReference type="NCBI Taxonomy" id="971"/>
    <lineage>
        <taxon>Bacteria</taxon>
        <taxon>Bacillati</taxon>
        <taxon>Bacillota</taxon>
        <taxon>Negativicutes</taxon>
        <taxon>Selenomonadales</taxon>
        <taxon>Selenomonadaceae</taxon>
        <taxon>Selenomonas</taxon>
    </lineage>
</organism>
<sequence>MYAIINNGNGDYYTSTVYACYEDPTNEDGTNWWGEYYIVLNKEKNALIKHYAYDSSVKASIRQMILYIDDNQDNWNVDKRTGIGEVNISDRDSLMKMIEQSTVSNELLELDKQYHFEDYPEIHNEADIAKLMLVSGHFHDARIKQIEDINDKLHIIFDDVWGCNIEMWFSGDVSYDISCRNPAVYDPYWLGSVMIIANGFIYFIDDEDATIEDAAGDNYCWFKAREVKYHVIPD</sequence>
<name>A0A1I0V732_SELRU</name>
<dbReference type="EMBL" id="FOJX01000001">
    <property type="protein sequence ID" value="SFA72149.1"/>
    <property type="molecule type" value="Genomic_DNA"/>
</dbReference>
<dbReference type="RefSeq" id="WP_218140807.1">
    <property type="nucleotide sequence ID" value="NZ_FOJX01000001.1"/>
</dbReference>